<feature type="compositionally biased region" description="Polar residues" evidence="3">
    <location>
        <begin position="565"/>
        <end position="587"/>
    </location>
</feature>
<feature type="compositionally biased region" description="Polar residues" evidence="3">
    <location>
        <begin position="1182"/>
        <end position="1193"/>
    </location>
</feature>
<dbReference type="InterPro" id="IPR036322">
    <property type="entry name" value="WD40_repeat_dom_sf"/>
</dbReference>
<dbReference type="InterPro" id="IPR003888">
    <property type="entry name" value="FYrich_N"/>
</dbReference>
<feature type="region of interest" description="Disordered" evidence="3">
    <location>
        <begin position="233"/>
        <end position="258"/>
    </location>
</feature>
<feature type="compositionally biased region" description="Basic and acidic residues" evidence="3">
    <location>
        <begin position="167"/>
        <end position="191"/>
    </location>
</feature>
<dbReference type="PROSITE" id="PS51543">
    <property type="entry name" value="FYRC"/>
    <property type="match status" value="1"/>
</dbReference>
<dbReference type="Proteomes" id="UP000001514">
    <property type="component" value="Unassembled WGS sequence"/>
</dbReference>
<dbReference type="FunCoup" id="D8SP52">
    <property type="interactions" value="423"/>
</dbReference>
<keyword evidence="4" id="KW-0812">Transmembrane</keyword>
<feature type="compositionally biased region" description="Polar residues" evidence="3">
    <location>
        <begin position="321"/>
        <end position="332"/>
    </location>
</feature>
<dbReference type="PANTHER" id="PTHR22715:SF1">
    <property type="entry name" value="DNA BINDING PROTEIN"/>
    <property type="match status" value="1"/>
</dbReference>
<dbReference type="Gene3D" id="2.130.10.10">
    <property type="entry name" value="YVTN repeat-like/Quinoprotein amine dehydrogenase"/>
    <property type="match status" value="1"/>
</dbReference>
<evidence type="ECO:0000313" key="6">
    <source>
        <dbReference type="Proteomes" id="UP000001514"/>
    </source>
</evidence>
<accession>D8SP52</accession>
<dbReference type="InterPro" id="IPR040092">
    <property type="entry name" value="TBRG1"/>
</dbReference>
<sequence>MGKVAAVRQQSVEIEALGSLFQGPWEKRYWSSSRGKKRYPFPVGYRALARKGGETYAMEIRADKLGPLFAVRCGEIESTGPSANAAWEAMMKIQHPGTRSLGGNGEKMFGFADPVVQYLLRELVSASSKKDETEVNVQSSPSSRSPDVFRSSVIREGNRKRVLSPRPGDKGVRSSQRLKTDKNSQERHGAEDSLTIGTSQQSLLGSNSEENQNNSDLFASMISLLLPNAVPLMKKRSRRRQRQDLSKRDVAESPIDFGMGNTALETSVAKDPIKQGDTTAMTTNIFDNQQKAPTGLRLRVDKQLTTAVERQAGEESIVEEPSNQVDNAETSQQTKNIDEYTQCVGGNLIESSSPIFIVNKLALEQVTTQLFEAVQKDSTITAANALDDHCADSENKRYIISDTLERLPAEPSADEKFQDGHVKSLDAACVTDSRIRNTSAEQAPNNALYPKSIPFTGAGSMDVTANKLTSPNELEQVTAQPSQLLVKQLETVEKNSTIAAGNALDDLDTKRYTSSDILERLPAEPLAEETCQILGDVELLDLENPAYVADSRRENTSTEQEKHASNNASGHKSGSINEQEVSTTDTWTKVPEADEKDPVANDLDMQSRVFTGFSSISKRLTSSDMLKPVAAFEHDLSVLCVALNARSQEVDICVSCGPLGKHGVQLYVYRISLDNNLLSEATLLQSFSLDSYENFGTDSLKQQAEFGIQLTPDGDSLLLLGAFAVHRPELPSQSNIVRVVSLAERDPKAELFATAAMRCLLMTGPLSLVAAGDDGCIKEWRMDPSWRHSLYETDLPPARYKDKTFRSILKLVIVPQAPHLVLGCDADGYFAIWNISKKQLLSSCHISRYTFSDIHVVDLSLVDDFRDRDYDCCACLLTNVKDDAKHQNHWRMALLENDALFVGNDIANRICSAAVMGPYGVAGTDEGRVFLWEFSTGKRVVEMFEQVRNLKGALQQLVSLTEVLRRKLLRLDDLRTVHSSRSASELAEYLPINVTETRSFPTGAYEEQTVLGKHILLMTFASVLDWGSISRKIEADSAASRPIGLRRQGTEHQACSNTQKRAFQSTQAILPLPKCFRTCQRVRRLPSSVAPYRNDVAIISTIFAVSKSPVSHQVHFFDIDIPGKIQKYTVVDSDGNDLRSTRRIYDLLSGSFQHDYGTSALGTPPESQFEGKGGKGIRKASSLEQRAPLQQKTGKMAEETPGRGAEMTNKEQNAKNHSKTSTTSSTRRPPWCLHSVKSNLHHQHGTLSDDEVTLAGPTTNEEETRGVAMLVDTRDENAELTELNNRELTVLQCSAAVIIGVLCDGVKGLQGCLEGRKAGYSWWTLFKYFVVAAGLVFCLRIVIYMLKRTPELSDRTSFTLVVDAAFKDTVNLKQLFQCWLT</sequence>
<evidence type="ECO:0000256" key="2">
    <source>
        <dbReference type="ARBA" id="ARBA00023242"/>
    </source>
</evidence>
<feature type="region of interest" description="Disordered" evidence="3">
    <location>
        <begin position="311"/>
        <end position="332"/>
    </location>
</feature>
<dbReference type="EMBL" id="GL377631">
    <property type="protein sequence ID" value="EFJ13719.1"/>
    <property type="molecule type" value="Genomic_DNA"/>
</dbReference>
<evidence type="ECO:0008006" key="7">
    <source>
        <dbReference type="Google" id="ProtNLM"/>
    </source>
</evidence>
<feature type="compositionally biased region" description="Basic and acidic residues" evidence="3">
    <location>
        <begin position="551"/>
        <end position="564"/>
    </location>
</feature>
<evidence type="ECO:0000256" key="1">
    <source>
        <dbReference type="ARBA" id="ARBA00004123"/>
    </source>
</evidence>
<reference evidence="5 6" key="1">
    <citation type="journal article" date="2011" name="Science">
        <title>The Selaginella genome identifies genetic changes associated with the evolution of vascular plants.</title>
        <authorList>
            <person name="Banks J.A."/>
            <person name="Nishiyama T."/>
            <person name="Hasebe M."/>
            <person name="Bowman J.L."/>
            <person name="Gribskov M."/>
            <person name="dePamphilis C."/>
            <person name="Albert V.A."/>
            <person name="Aono N."/>
            <person name="Aoyama T."/>
            <person name="Ambrose B.A."/>
            <person name="Ashton N.W."/>
            <person name="Axtell M.J."/>
            <person name="Barker E."/>
            <person name="Barker M.S."/>
            <person name="Bennetzen J.L."/>
            <person name="Bonawitz N.D."/>
            <person name="Chapple C."/>
            <person name="Cheng C."/>
            <person name="Correa L.G."/>
            <person name="Dacre M."/>
            <person name="DeBarry J."/>
            <person name="Dreyer I."/>
            <person name="Elias M."/>
            <person name="Engstrom E.M."/>
            <person name="Estelle M."/>
            <person name="Feng L."/>
            <person name="Finet C."/>
            <person name="Floyd S.K."/>
            <person name="Frommer W.B."/>
            <person name="Fujita T."/>
            <person name="Gramzow L."/>
            <person name="Gutensohn M."/>
            <person name="Harholt J."/>
            <person name="Hattori M."/>
            <person name="Heyl A."/>
            <person name="Hirai T."/>
            <person name="Hiwatashi Y."/>
            <person name="Ishikawa M."/>
            <person name="Iwata M."/>
            <person name="Karol K.G."/>
            <person name="Koehler B."/>
            <person name="Kolukisaoglu U."/>
            <person name="Kubo M."/>
            <person name="Kurata T."/>
            <person name="Lalonde S."/>
            <person name="Li K."/>
            <person name="Li Y."/>
            <person name="Litt A."/>
            <person name="Lyons E."/>
            <person name="Manning G."/>
            <person name="Maruyama T."/>
            <person name="Michael T.P."/>
            <person name="Mikami K."/>
            <person name="Miyazaki S."/>
            <person name="Morinaga S."/>
            <person name="Murata T."/>
            <person name="Mueller-Roeber B."/>
            <person name="Nelson D.R."/>
            <person name="Obara M."/>
            <person name="Oguri Y."/>
            <person name="Olmstead R.G."/>
            <person name="Onodera N."/>
            <person name="Petersen B.L."/>
            <person name="Pils B."/>
            <person name="Prigge M."/>
            <person name="Rensing S.A."/>
            <person name="Riano-Pachon D.M."/>
            <person name="Roberts A.W."/>
            <person name="Sato Y."/>
            <person name="Scheller H.V."/>
            <person name="Schulz B."/>
            <person name="Schulz C."/>
            <person name="Shakirov E.V."/>
            <person name="Shibagaki N."/>
            <person name="Shinohara N."/>
            <person name="Shippen D.E."/>
            <person name="Soerensen I."/>
            <person name="Sotooka R."/>
            <person name="Sugimoto N."/>
            <person name="Sugita M."/>
            <person name="Sumikawa N."/>
            <person name="Tanurdzic M."/>
            <person name="Theissen G."/>
            <person name="Ulvskov P."/>
            <person name="Wakazuki S."/>
            <person name="Weng J.K."/>
            <person name="Willats W.W."/>
            <person name="Wipf D."/>
            <person name="Wolf P.G."/>
            <person name="Yang L."/>
            <person name="Zimmer A.D."/>
            <person name="Zhu Q."/>
            <person name="Mitros T."/>
            <person name="Hellsten U."/>
            <person name="Loque D."/>
            <person name="Otillar R."/>
            <person name="Salamov A."/>
            <person name="Schmutz J."/>
            <person name="Shapiro H."/>
            <person name="Lindquist E."/>
            <person name="Lucas S."/>
            <person name="Rokhsar D."/>
            <person name="Grigoriev I.V."/>
        </authorList>
    </citation>
    <scope>NUCLEOTIDE SEQUENCE [LARGE SCALE GENOMIC DNA]</scope>
</reference>
<feature type="region of interest" description="Disordered" evidence="3">
    <location>
        <begin position="1156"/>
        <end position="1230"/>
    </location>
</feature>
<feature type="compositionally biased region" description="Polar residues" evidence="3">
    <location>
        <begin position="135"/>
        <end position="145"/>
    </location>
</feature>
<dbReference type="SUPFAM" id="SSF50978">
    <property type="entry name" value="WD40 repeat-like"/>
    <property type="match status" value="1"/>
</dbReference>
<gene>
    <name evidence="5" type="ORF">SELMODRAFT_424202</name>
</gene>
<feature type="region of interest" description="Disordered" evidence="3">
    <location>
        <begin position="551"/>
        <end position="594"/>
    </location>
</feature>
<organism evidence="6">
    <name type="scientific">Selaginella moellendorffii</name>
    <name type="common">Spikemoss</name>
    <dbReference type="NCBI Taxonomy" id="88036"/>
    <lineage>
        <taxon>Eukaryota</taxon>
        <taxon>Viridiplantae</taxon>
        <taxon>Streptophyta</taxon>
        <taxon>Embryophyta</taxon>
        <taxon>Tracheophyta</taxon>
        <taxon>Lycopodiopsida</taxon>
        <taxon>Selaginellales</taxon>
        <taxon>Selaginellaceae</taxon>
        <taxon>Selaginella</taxon>
    </lineage>
</organism>
<dbReference type="InterPro" id="IPR015943">
    <property type="entry name" value="WD40/YVTN_repeat-like_dom_sf"/>
</dbReference>
<keyword evidence="6" id="KW-1185">Reference proteome</keyword>
<keyword evidence="4" id="KW-1133">Transmembrane helix</keyword>
<dbReference type="GO" id="GO:0005634">
    <property type="term" value="C:nucleus"/>
    <property type="evidence" value="ECO:0000318"/>
    <property type="project" value="GO_Central"/>
</dbReference>
<dbReference type="PANTHER" id="PTHR22715">
    <property type="entry name" value="TRANSFORMING GROWTH FACTOR BETA REGULATED GENE 1"/>
    <property type="match status" value="1"/>
</dbReference>
<evidence type="ECO:0000256" key="4">
    <source>
        <dbReference type="SAM" id="Phobius"/>
    </source>
</evidence>
<dbReference type="KEGG" id="smo:SELMODRAFT_424202"/>
<feature type="region of interest" description="Disordered" evidence="3">
    <location>
        <begin position="129"/>
        <end position="198"/>
    </location>
</feature>
<dbReference type="PROSITE" id="PS51542">
    <property type="entry name" value="FYRN"/>
    <property type="match status" value="1"/>
</dbReference>
<keyword evidence="4" id="KW-0472">Membrane</keyword>
<protein>
    <recommendedName>
        <fullName evidence="7">FYR N-terminal domain-containing protein</fullName>
    </recommendedName>
</protein>
<dbReference type="GO" id="GO:0051726">
    <property type="term" value="P:regulation of cell cycle"/>
    <property type="evidence" value="ECO:0000318"/>
    <property type="project" value="GO_Central"/>
</dbReference>
<dbReference type="HOGENOM" id="CLU_259804_0_0_1"/>
<evidence type="ECO:0000313" key="5">
    <source>
        <dbReference type="EMBL" id="EFJ13719.1"/>
    </source>
</evidence>
<comment type="subcellular location">
    <subcellularLocation>
        <location evidence="1">Nucleus</location>
    </subcellularLocation>
</comment>
<dbReference type="InParanoid" id="D8SP52"/>
<dbReference type="InterPro" id="IPR003889">
    <property type="entry name" value="FYrich_C"/>
</dbReference>
<keyword evidence="2" id="KW-0539">Nucleus</keyword>
<dbReference type="Gramene" id="EFJ13719">
    <property type="protein sequence ID" value="EFJ13719"/>
    <property type="gene ID" value="SELMODRAFT_424202"/>
</dbReference>
<name>D8SP52_SELML</name>
<dbReference type="GO" id="GO:0140993">
    <property type="term" value="F:histone modifying activity"/>
    <property type="evidence" value="ECO:0007669"/>
    <property type="project" value="UniProtKB-ARBA"/>
</dbReference>
<dbReference type="eggNOG" id="ENOG502QSEX">
    <property type="taxonomic scope" value="Eukaryota"/>
</dbReference>
<feature type="transmembrane region" description="Helical" evidence="4">
    <location>
        <begin position="1325"/>
        <end position="1346"/>
    </location>
</feature>
<proteinExistence type="predicted"/>
<evidence type="ECO:0000256" key="3">
    <source>
        <dbReference type="SAM" id="MobiDB-lite"/>
    </source>
</evidence>
<dbReference type="STRING" id="88036.D8SP52"/>
<dbReference type="Gene3D" id="3.30.160.360">
    <property type="match status" value="1"/>
</dbReference>
<feature type="compositionally biased region" description="Basic and acidic residues" evidence="3">
    <location>
        <begin position="242"/>
        <end position="251"/>
    </location>
</feature>